<evidence type="ECO:0000256" key="3">
    <source>
        <dbReference type="ARBA" id="ARBA00022692"/>
    </source>
</evidence>
<evidence type="ECO:0000256" key="1">
    <source>
        <dbReference type="ARBA" id="ARBA00004370"/>
    </source>
</evidence>
<evidence type="ECO:0000313" key="9">
    <source>
        <dbReference type="Ensembl" id="ENSCINP00000036080.1"/>
    </source>
</evidence>
<name>H2Y2E5_CIOIN</name>
<dbReference type="EMBL" id="EAAA01000214">
    <property type="status" value="NOT_ANNOTATED_CDS"/>
    <property type="molecule type" value="Genomic_DNA"/>
</dbReference>
<dbReference type="AlphaFoldDB" id="H2Y2E5"/>
<feature type="transmembrane region" description="Helical" evidence="7">
    <location>
        <begin position="42"/>
        <end position="66"/>
    </location>
</feature>
<dbReference type="OMA" id="DENRIMQ"/>
<dbReference type="InParanoid" id="H2Y2E5"/>
<feature type="transmembrane region" description="Helical" evidence="7">
    <location>
        <begin position="72"/>
        <end position="93"/>
    </location>
</feature>
<keyword evidence="2" id="KW-0433">Leucine-rich repeat</keyword>
<comment type="subcellular location">
    <subcellularLocation>
        <location evidence="1">Membrane</location>
    </subcellularLocation>
</comment>
<keyword evidence="4" id="KW-0677">Repeat</keyword>
<keyword evidence="3 7" id="KW-0812">Transmembrane</keyword>
<reference evidence="9" key="4">
    <citation type="submission" date="2025-09" db="UniProtKB">
        <authorList>
            <consortium name="Ensembl"/>
        </authorList>
    </citation>
    <scope>IDENTIFICATION</scope>
</reference>
<dbReference type="HOGENOM" id="CLU_1539457_0_0_1"/>
<dbReference type="SUPFAM" id="SSF81321">
    <property type="entry name" value="Family A G protein-coupled receptor-like"/>
    <property type="match status" value="1"/>
</dbReference>
<keyword evidence="5 7" id="KW-1133">Transmembrane helix</keyword>
<evidence type="ECO:0000256" key="5">
    <source>
        <dbReference type="ARBA" id="ARBA00022989"/>
    </source>
</evidence>
<evidence type="ECO:0000256" key="4">
    <source>
        <dbReference type="ARBA" id="ARBA00022737"/>
    </source>
</evidence>
<reference evidence="10" key="1">
    <citation type="journal article" date="2002" name="Science">
        <title>The draft genome of Ciona intestinalis: insights into chordate and vertebrate origins.</title>
        <authorList>
            <person name="Dehal P."/>
            <person name="Satou Y."/>
            <person name="Campbell R.K."/>
            <person name="Chapman J."/>
            <person name="Degnan B."/>
            <person name="De Tomaso A."/>
            <person name="Davidson B."/>
            <person name="Di Gregorio A."/>
            <person name="Gelpke M."/>
            <person name="Goodstein D.M."/>
            <person name="Harafuji N."/>
            <person name="Hastings K.E."/>
            <person name="Ho I."/>
            <person name="Hotta K."/>
            <person name="Huang W."/>
            <person name="Kawashima T."/>
            <person name="Lemaire P."/>
            <person name="Martinez D."/>
            <person name="Meinertzhagen I.A."/>
            <person name="Necula S."/>
            <person name="Nonaka M."/>
            <person name="Putnam N."/>
            <person name="Rash S."/>
            <person name="Saiga H."/>
            <person name="Satake M."/>
            <person name="Terry A."/>
            <person name="Yamada L."/>
            <person name="Wang H.G."/>
            <person name="Awazu S."/>
            <person name="Azumi K."/>
            <person name="Boore J."/>
            <person name="Branno M."/>
            <person name="Chin-Bow S."/>
            <person name="DeSantis R."/>
            <person name="Doyle S."/>
            <person name="Francino P."/>
            <person name="Keys D.N."/>
            <person name="Haga S."/>
            <person name="Hayashi H."/>
            <person name="Hino K."/>
            <person name="Imai K.S."/>
            <person name="Inaba K."/>
            <person name="Kano S."/>
            <person name="Kobayashi K."/>
            <person name="Kobayashi M."/>
            <person name="Lee B.I."/>
            <person name="Makabe K.W."/>
            <person name="Manohar C."/>
            <person name="Matassi G."/>
            <person name="Medina M."/>
            <person name="Mochizuki Y."/>
            <person name="Mount S."/>
            <person name="Morishita T."/>
            <person name="Miura S."/>
            <person name="Nakayama A."/>
            <person name="Nishizaka S."/>
            <person name="Nomoto H."/>
            <person name="Ohta F."/>
            <person name="Oishi K."/>
            <person name="Rigoutsos I."/>
            <person name="Sano M."/>
            <person name="Sasaki A."/>
            <person name="Sasakura Y."/>
            <person name="Shoguchi E."/>
            <person name="Shin-i T."/>
            <person name="Spagnuolo A."/>
            <person name="Stainier D."/>
            <person name="Suzuki M.M."/>
            <person name="Tassy O."/>
            <person name="Takatori N."/>
            <person name="Tokuoka M."/>
            <person name="Yagi K."/>
            <person name="Yoshizaki F."/>
            <person name="Wada S."/>
            <person name="Zhang C."/>
            <person name="Hyatt P.D."/>
            <person name="Larimer F."/>
            <person name="Detter C."/>
            <person name="Doggett N."/>
            <person name="Glavina T."/>
            <person name="Hawkins T."/>
            <person name="Richardson P."/>
            <person name="Lucas S."/>
            <person name="Kohara Y."/>
            <person name="Levine M."/>
            <person name="Satoh N."/>
            <person name="Rokhsar D.S."/>
        </authorList>
    </citation>
    <scope>NUCLEOTIDE SEQUENCE [LARGE SCALE GENOMIC DNA]</scope>
</reference>
<organism evidence="9 10">
    <name type="scientific">Ciona intestinalis</name>
    <name type="common">Transparent sea squirt</name>
    <name type="synonym">Ascidia intestinalis</name>
    <dbReference type="NCBI Taxonomy" id="7719"/>
    <lineage>
        <taxon>Eukaryota</taxon>
        <taxon>Metazoa</taxon>
        <taxon>Chordata</taxon>
        <taxon>Tunicata</taxon>
        <taxon>Ascidiacea</taxon>
        <taxon>Phlebobranchia</taxon>
        <taxon>Cionidae</taxon>
        <taxon>Ciona</taxon>
    </lineage>
</organism>
<protein>
    <recommendedName>
        <fullName evidence="8">G-protein coupled receptors family 1 profile domain-containing protein</fullName>
    </recommendedName>
</protein>
<dbReference type="STRING" id="7719.ENSCINP00000036080"/>
<dbReference type="GeneTree" id="ENSGT00940000163045"/>
<evidence type="ECO:0000313" key="10">
    <source>
        <dbReference type="Proteomes" id="UP000008144"/>
    </source>
</evidence>
<proteinExistence type="predicted"/>
<dbReference type="Pfam" id="PF00001">
    <property type="entry name" value="7tm_1"/>
    <property type="match status" value="1"/>
</dbReference>
<dbReference type="GO" id="GO:0004930">
    <property type="term" value="F:G protein-coupled receptor activity"/>
    <property type="evidence" value="ECO:0007669"/>
    <property type="project" value="InterPro"/>
</dbReference>
<dbReference type="Ensembl" id="ENSCINT00000034748.1">
    <property type="protein sequence ID" value="ENSCINP00000036080.1"/>
    <property type="gene ID" value="ENSCING00000022295.1"/>
</dbReference>
<dbReference type="PANTHER" id="PTHR24372:SF77">
    <property type="entry name" value="G-PROTEIN COUPLED RECEPTORS FAMILY 1 PROFILE DOMAIN-CONTAINING PROTEIN"/>
    <property type="match status" value="1"/>
</dbReference>
<dbReference type="InterPro" id="IPR017452">
    <property type="entry name" value="GPCR_Rhodpsn_7TM"/>
</dbReference>
<evidence type="ECO:0000256" key="6">
    <source>
        <dbReference type="ARBA" id="ARBA00023136"/>
    </source>
</evidence>
<keyword evidence="10" id="KW-1185">Reference proteome</keyword>
<dbReference type="InterPro" id="IPR000276">
    <property type="entry name" value="GPCR_Rhodpsn"/>
</dbReference>
<evidence type="ECO:0000256" key="7">
    <source>
        <dbReference type="SAM" id="Phobius"/>
    </source>
</evidence>
<dbReference type="Gene3D" id="1.20.1070.10">
    <property type="entry name" value="Rhodopsin 7-helix transmembrane proteins"/>
    <property type="match status" value="1"/>
</dbReference>
<sequence length="174" mass="19267">MTFDLIAFLYILISYLVIYHDARRSAAMNRNDDENRIMQARITRLVVTDFACWGPVCVMAFLNLLGVDMPDVAYAFAAIILLPINSALNPILYSNVLSVLYGSCIKPLDIFVRKRVRVSRAANMTRQRQRSNQSHGSLAITLTSNDCIQSPEGALLMGGTCCTDPVCPTSTTKV</sequence>
<dbReference type="PANTHER" id="PTHR24372">
    <property type="entry name" value="GLYCOPROTEIN HORMONE RECEPTOR"/>
    <property type="match status" value="1"/>
</dbReference>
<feature type="transmembrane region" description="Helical" evidence="7">
    <location>
        <begin position="6"/>
        <end position="22"/>
    </location>
</feature>
<feature type="domain" description="G-protein coupled receptors family 1 profile" evidence="8">
    <location>
        <begin position="1"/>
        <end position="93"/>
    </location>
</feature>
<dbReference type="PROSITE" id="PS50262">
    <property type="entry name" value="G_PROTEIN_RECEP_F1_2"/>
    <property type="match status" value="1"/>
</dbReference>
<reference evidence="9" key="3">
    <citation type="submission" date="2025-08" db="UniProtKB">
        <authorList>
            <consortium name="Ensembl"/>
        </authorList>
    </citation>
    <scope>IDENTIFICATION</scope>
</reference>
<reference evidence="9" key="2">
    <citation type="journal article" date="2008" name="Genome Biol.">
        <title>Improved genome assembly and evidence-based global gene model set for the chordate Ciona intestinalis: new insight into intron and operon populations.</title>
        <authorList>
            <person name="Satou Y."/>
            <person name="Mineta K."/>
            <person name="Ogasawara M."/>
            <person name="Sasakura Y."/>
            <person name="Shoguchi E."/>
            <person name="Ueno K."/>
            <person name="Yamada L."/>
            <person name="Matsumoto J."/>
            <person name="Wasserscheid J."/>
            <person name="Dewar K."/>
            <person name="Wiley G.B."/>
            <person name="Macmil S.L."/>
            <person name="Roe B.A."/>
            <person name="Zeller R.W."/>
            <person name="Hastings K.E."/>
            <person name="Lemaire P."/>
            <person name="Lindquist E."/>
            <person name="Endo T."/>
            <person name="Hotta K."/>
            <person name="Inaba K."/>
        </authorList>
    </citation>
    <scope>NUCLEOTIDE SEQUENCE [LARGE SCALE GENOMIC DNA]</scope>
    <source>
        <strain evidence="9">wild type</strain>
    </source>
</reference>
<evidence type="ECO:0000256" key="2">
    <source>
        <dbReference type="ARBA" id="ARBA00022614"/>
    </source>
</evidence>
<dbReference type="GO" id="GO:0016020">
    <property type="term" value="C:membrane"/>
    <property type="evidence" value="ECO:0007669"/>
    <property type="project" value="UniProtKB-SubCell"/>
</dbReference>
<dbReference type="Proteomes" id="UP000008144">
    <property type="component" value="Chromosome 1"/>
</dbReference>
<accession>H2Y2E5</accession>
<keyword evidence="6 7" id="KW-0472">Membrane</keyword>
<evidence type="ECO:0000259" key="8">
    <source>
        <dbReference type="PROSITE" id="PS50262"/>
    </source>
</evidence>